<evidence type="ECO:0000256" key="4">
    <source>
        <dbReference type="ARBA" id="ARBA00022898"/>
    </source>
</evidence>
<dbReference type="OrthoDB" id="392571at2759"/>
<gene>
    <name evidence="8" type="ORF">INT47_000829</name>
</gene>
<comment type="caution">
    <text evidence="8">The sequence shown here is derived from an EMBL/GenBank/DDBJ whole genome shotgun (WGS) entry which is preliminary data.</text>
</comment>
<sequence>MVGVHELDQATELDIMLTRMQELVIQFIKQGQDEITPVVKYRSPEELYKAMDFHLPLKGTGIEGTFDLVKSTLEYSVNSWNPRFMDKLYAGTNPIGVIAELLLAVLNSNVHVYQVSPVLTLMEISVTKAVASLLDMGENGGGLLCPGGSASNLLALVTARNHLFPSIKSEGYFPRPFNPASAYGKLIVFTSLHSHYSIDKSAQVMGLGTNNIVKVPVDAIGRMKVDELERLIKLSIEKGETPFFINATAGTTVLGAFDPIRAISSIAKRYKCWLHVDGSWGGTAVFSDRVKEEKDWFDGSGLADTFTLNPHKLLGVPLQCSMLVTPHKAHLLFAQANSLKADYLFHGNPYDLGAGTIGCGRRPDAAKVFLAWKFYGQQGLGDRVDKAIETAQRFTNMVRERPHFKLVVDPSPFLQVCFWFIPPKVTVDISHITRELHRRVNQSGEFLVDHAPLRDVPDFFRIVINAPTVHLRDLERLLVAIEEANASIDWETINIT</sequence>
<name>A0A8H7RR64_9FUNG</name>
<keyword evidence="3" id="KW-0210">Decarboxylase</keyword>
<evidence type="ECO:0000256" key="2">
    <source>
        <dbReference type="ARBA" id="ARBA00009533"/>
    </source>
</evidence>
<dbReference type="Pfam" id="PF00282">
    <property type="entry name" value="Pyridoxal_deC"/>
    <property type="match status" value="1"/>
</dbReference>
<evidence type="ECO:0000256" key="1">
    <source>
        <dbReference type="ARBA" id="ARBA00001933"/>
    </source>
</evidence>
<dbReference type="GO" id="GO:0016831">
    <property type="term" value="F:carboxy-lyase activity"/>
    <property type="evidence" value="ECO:0007669"/>
    <property type="project" value="UniProtKB-KW"/>
</dbReference>
<evidence type="ECO:0000313" key="8">
    <source>
        <dbReference type="EMBL" id="KAG2214273.1"/>
    </source>
</evidence>
<dbReference type="GO" id="GO:0005737">
    <property type="term" value="C:cytoplasm"/>
    <property type="evidence" value="ECO:0007669"/>
    <property type="project" value="TreeGrafter"/>
</dbReference>
<dbReference type="InterPro" id="IPR015424">
    <property type="entry name" value="PyrdxlP-dep_Trfase"/>
</dbReference>
<dbReference type="PANTHER" id="PTHR45677:SF8">
    <property type="entry name" value="CYSTEINE SULFINIC ACID DECARBOXYLASE"/>
    <property type="match status" value="1"/>
</dbReference>
<dbReference type="GO" id="GO:0019752">
    <property type="term" value="P:carboxylic acid metabolic process"/>
    <property type="evidence" value="ECO:0007669"/>
    <property type="project" value="InterPro"/>
</dbReference>
<dbReference type="InterPro" id="IPR015421">
    <property type="entry name" value="PyrdxlP-dep_Trfase_major"/>
</dbReference>
<evidence type="ECO:0000313" key="9">
    <source>
        <dbReference type="Proteomes" id="UP000603453"/>
    </source>
</evidence>
<keyword evidence="4 6" id="KW-0663">Pyridoxal phosphate</keyword>
<keyword evidence="5 7" id="KW-0456">Lyase</keyword>
<evidence type="ECO:0008006" key="10">
    <source>
        <dbReference type="Google" id="ProtNLM"/>
    </source>
</evidence>
<dbReference type="AlphaFoldDB" id="A0A8H7RR64"/>
<dbReference type="EMBL" id="JAEPRD010000001">
    <property type="protein sequence ID" value="KAG2214273.1"/>
    <property type="molecule type" value="Genomic_DNA"/>
</dbReference>
<proteinExistence type="inferred from homology"/>
<dbReference type="Proteomes" id="UP000603453">
    <property type="component" value="Unassembled WGS sequence"/>
</dbReference>
<evidence type="ECO:0000256" key="5">
    <source>
        <dbReference type="ARBA" id="ARBA00023239"/>
    </source>
</evidence>
<comment type="similarity">
    <text evidence="2 7">Belongs to the group II decarboxylase family.</text>
</comment>
<evidence type="ECO:0000256" key="6">
    <source>
        <dbReference type="PIRSR" id="PIRSR602129-50"/>
    </source>
</evidence>
<accession>A0A8H7RR64</accession>
<feature type="modified residue" description="N6-(pyridoxal phosphate)lysine" evidence="6">
    <location>
        <position position="312"/>
    </location>
</feature>
<dbReference type="Gene3D" id="3.90.1150.170">
    <property type="match status" value="1"/>
</dbReference>
<dbReference type="PANTHER" id="PTHR45677">
    <property type="entry name" value="GLUTAMATE DECARBOXYLASE-RELATED"/>
    <property type="match status" value="1"/>
</dbReference>
<comment type="cofactor">
    <cofactor evidence="1 6 7">
        <name>pyridoxal 5'-phosphate</name>
        <dbReference type="ChEBI" id="CHEBI:597326"/>
    </cofactor>
</comment>
<reference evidence="8" key="1">
    <citation type="submission" date="2020-12" db="EMBL/GenBank/DDBJ databases">
        <title>Metabolic potential, ecology and presence of endohyphal bacteria is reflected in genomic diversity of Mucoromycotina.</title>
        <authorList>
            <person name="Muszewska A."/>
            <person name="Okrasinska A."/>
            <person name="Steczkiewicz K."/>
            <person name="Drgas O."/>
            <person name="Orlowska M."/>
            <person name="Perlinska-Lenart U."/>
            <person name="Aleksandrzak-Piekarczyk T."/>
            <person name="Szatraj K."/>
            <person name="Zielenkiewicz U."/>
            <person name="Pilsyk S."/>
            <person name="Malc E."/>
            <person name="Mieczkowski P."/>
            <person name="Kruszewska J.S."/>
            <person name="Biernat P."/>
            <person name="Pawlowska J."/>
        </authorList>
    </citation>
    <scope>NUCLEOTIDE SEQUENCE</scope>
    <source>
        <strain evidence="8">WA0000017839</strain>
    </source>
</reference>
<dbReference type="InterPro" id="IPR002129">
    <property type="entry name" value="PyrdxlP-dep_de-COase"/>
</dbReference>
<dbReference type="SUPFAM" id="SSF53383">
    <property type="entry name" value="PLP-dependent transferases"/>
    <property type="match status" value="1"/>
</dbReference>
<dbReference type="Gene3D" id="3.40.640.10">
    <property type="entry name" value="Type I PLP-dependent aspartate aminotransferase-like (Major domain)"/>
    <property type="match status" value="1"/>
</dbReference>
<evidence type="ECO:0000256" key="3">
    <source>
        <dbReference type="ARBA" id="ARBA00022793"/>
    </source>
</evidence>
<keyword evidence="9" id="KW-1185">Reference proteome</keyword>
<protein>
    <recommendedName>
        <fullName evidence="10">Glutamate decarboxylase</fullName>
    </recommendedName>
</protein>
<dbReference type="GO" id="GO:0030170">
    <property type="term" value="F:pyridoxal phosphate binding"/>
    <property type="evidence" value="ECO:0007669"/>
    <property type="project" value="InterPro"/>
</dbReference>
<evidence type="ECO:0000256" key="7">
    <source>
        <dbReference type="RuleBase" id="RU000382"/>
    </source>
</evidence>
<organism evidence="8 9">
    <name type="scientific">Mucor saturninus</name>
    <dbReference type="NCBI Taxonomy" id="64648"/>
    <lineage>
        <taxon>Eukaryota</taxon>
        <taxon>Fungi</taxon>
        <taxon>Fungi incertae sedis</taxon>
        <taxon>Mucoromycota</taxon>
        <taxon>Mucoromycotina</taxon>
        <taxon>Mucoromycetes</taxon>
        <taxon>Mucorales</taxon>
        <taxon>Mucorineae</taxon>
        <taxon>Mucoraceae</taxon>
        <taxon>Mucor</taxon>
    </lineage>
</organism>